<dbReference type="InterPro" id="IPR001091">
    <property type="entry name" value="RM_Methyltransferase"/>
</dbReference>
<dbReference type="GeneID" id="82190875"/>
<dbReference type="GO" id="GO:0009007">
    <property type="term" value="F:site-specific DNA-methyltransferase (adenine-specific) activity"/>
    <property type="evidence" value="ECO:0007669"/>
    <property type="project" value="TreeGrafter"/>
</dbReference>
<evidence type="ECO:0000259" key="4">
    <source>
        <dbReference type="Pfam" id="PF01555"/>
    </source>
</evidence>
<dbReference type="HOGENOM" id="CLU_024927_4_0_11"/>
<dbReference type="STRING" id="1235794.C811_01358"/>
<dbReference type="GO" id="GO:0032259">
    <property type="term" value="P:methylation"/>
    <property type="evidence" value="ECO:0007669"/>
    <property type="project" value="UniProtKB-KW"/>
</dbReference>
<dbReference type="PANTHER" id="PTHR13370:SF3">
    <property type="entry name" value="TRNA (GUANINE(10)-N2)-METHYLTRANSFERASE HOMOLOG"/>
    <property type="match status" value="1"/>
</dbReference>
<evidence type="ECO:0000256" key="2">
    <source>
        <dbReference type="ARBA" id="ARBA00022679"/>
    </source>
</evidence>
<dbReference type="EC" id="2.1.1.-" evidence="3"/>
<name>R9KXK3_9ACTN</name>
<dbReference type="eggNOG" id="COG0863">
    <property type="taxonomic scope" value="Bacteria"/>
</dbReference>
<sequence length="246" mass="26727">MARIDVIEQADALGALRGVPSGSVGMLLTDPPYSSGGLFRSDRSGATSEKYQTRGFAKKPDFYGDNRDERSFVLWSVLWLSECYRAMEDGASAVVFSDWRQLANVADAVQAAGFVFRGIVPWRKTSSRPQPNSFRNECEYAVWATKGAIDRAPVAGAKYLPGLYSVPAPVREERVHSTQKPLELIKSLMEIAPDGCVVLDPFMGSGTTAVAAIETGRRFIGFEMSPEYCALANERVSRAKSAGGVA</sequence>
<dbReference type="PANTHER" id="PTHR13370">
    <property type="entry name" value="RNA METHYLASE-RELATED"/>
    <property type="match status" value="1"/>
</dbReference>
<dbReference type="PRINTS" id="PR00508">
    <property type="entry name" value="S21N4MTFRASE"/>
</dbReference>
<dbReference type="OrthoDB" id="9773060at2"/>
<reference evidence="5 6" key="1">
    <citation type="submission" date="2013-04" db="EMBL/GenBank/DDBJ databases">
        <title>The Genome Sequence of Enterorhabdus caecimuris B7.</title>
        <authorList>
            <consortium name="The Broad Institute Genomics Platform"/>
            <consortium name="The Broad Institute Genome Sequencing Center for Infectious Disease"/>
            <person name="Earl A."/>
            <person name="Xavier R."/>
            <person name="Elson C."/>
            <person name="Duck W."/>
            <person name="Walker B."/>
            <person name="Young S."/>
            <person name="Zeng Q."/>
            <person name="Gargeya S."/>
            <person name="Fitzgerald M."/>
            <person name="Haas B."/>
            <person name="Abouelleil A."/>
            <person name="Allen A.W."/>
            <person name="Alvarado L."/>
            <person name="Arachchi H.M."/>
            <person name="Berlin A.M."/>
            <person name="Chapman S.B."/>
            <person name="Gainer-Dewar J."/>
            <person name="Goldberg J."/>
            <person name="Griggs A."/>
            <person name="Gujja S."/>
            <person name="Hansen M."/>
            <person name="Howarth C."/>
            <person name="Imamovic A."/>
            <person name="Ireland A."/>
            <person name="Larimer J."/>
            <person name="McCowan C."/>
            <person name="Murphy C."/>
            <person name="Pearson M."/>
            <person name="Poon T.W."/>
            <person name="Priest M."/>
            <person name="Roberts A."/>
            <person name="Saif S."/>
            <person name="Shea T."/>
            <person name="Sisk P."/>
            <person name="Sykes S."/>
            <person name="Wortman J."/>
            <person name="Nusbaum C."/>
            <person name="Birren B."/>
        </authorList>
    </citation>
    <scope>NUCLEOTIDE SEQUENCE [LARGE SCALE GENOMIC DNA]</scope>
    <source>
        <strain evidence="5 6">B7</strain>
    </source>
</reference>
<feature type="domain" description="DNA methylase N-4/N-6" evidence="4">
    <location>
        <begin position="26"/>
        <end position="234"/>
    </location>
</feature>
<accession>R9KXK3</accession>
<dbReference type="EMBL" id="ASSY01000008">
    <property type="protein sequence ID" value="EOS50941.1"/>
    <property type="molecule type" value="Genomic_DNA"/>
</dbReference>
<gene>
    <name evidence="5" type="ORF">C811_01358</name>
</gene>
<dbReference type="RefSeq" id="WP_016309561.1">
    <property type="nucleotide sequence ID" value="NZ_KE159646.1"/>
</dbReference>
<comment type="similarity">
    <text evidence="3">Belongs to the N(4)/N(6)-methyltransferase family.</text>
</comment>
<dbReference type="GO" id="GO:0005737">
    <property type="term" value="C:cytoplasm"/>
    <property type="evidence" value="ECO:0007669"/>
    <property type="project" value="TreeGrafter"/>
</dbReference>
<dbReference type="GO" id="GO:0003677">
    <property type="term" value="F:DNA binding"/>
    <property type="evidence" value="ECO:0007669"/>
    <property type="project" value="InterPro"/>
</dbReference>
<dbReference type="Proteomes" id="UP000014204">
    <property type="component" value="Unassembled WGS sequence"/>
</dbReference>
<comment type="caution">
    <text evidence="5">The sequence shown here is derived from an EMBL/GenBank/DDBJ whole genome shotgun (WGS) entry which is preliminary data.</text>
</comment>
<organism evidence="5 6">
    <name type="scientific">Adlercreutzia caecimuris B7</name>
    <dbReference type="NCBI Taxonomy" id="1235794"/>
    <lineage>
        <taxon>Bacteria</taxon>
        <taxon>Bacillati</taxon>
        <taxon>Actinomycetota</taxon>
        <taxon>Coriobacteriia</taxon>
        <taxon>Eggerthellales</taxon>
        <taxon>Eggerthellaceae</taxon>
        <taxon>Adlercreutzia</taxon>
    </lineage>
</organism>
<keyword evidence="6" id="KW-1185">Reference proteome</keyword>
<dbReference type="Pfam" id="PF01555">
    <property type="entry name" value="N6_N4_Mtase"/>
    <property type="match status" value="1"/>
</dbReference>
<dbReference type="SUPFAM" id="SSF53335">
    <property type="entry name" value="S-adenosyl-L-methionine-dependent methyltransferases"/>
    <property type="match status" value="1"/>
</dbReference>
<protein>
    <recommendedName>
        <fullName evidence="3">Methyltransferase</fullName>
        <ecNumber evidence="3">2.1.1.-</ecNumber>
    </recommendedName>
</protein>
<evidence type="ECO:0000313" key="5">
    <source>
        <dbReference type="EMBL" id="EOS50941.1"/>
    </source>
</evidence>
<keyword evidence="2" id="KW-0808">Transferase</keyword>
<evidence type="ECO:0000313" key="6">
    <source>
        <dbReference type="Proteomes" id="UP000014204"/>
    </source>
</evidence>
<dbReference type="InterPro" id="IPR029063">
    <property type="entry name" value="SAM-dependent_MTases_sf"/>
</dbReference>
<evidence type="ECO:0000256" key="1">
    <source>
        <dbReference type="ARBA" id="ARBA00022603"/>
    </source>
</evidence>
<dbReference type="Gene3D" id="3.40.50.150">
    <property type="entry name" value="Vaccinia Virus protein VP39"/>
    <property type="match status" value="1"/>
</dbReference>
<dbReference type="GO" id="GO:0008170">
    <property type="term" value="F:N-methyltransferase activity"/>
    <property type="evidence" value="ECO:0007669"/>
    <property type="project" value="InterPro"/>
</dbReference>
<proteinExistence type="inferred from homology"/>
<keyword evidence="1" id="KW-0489">Methyltransferase</keyword>
<evidence type="ECO:0000256" key="3">
    <source>
        <dbReference type="RuleBase" id="RU362026"/>
    </source>
</evidence>
<dbReference type="InterPro" id="IPR002941">
    <property type="entry name" value="DNA_methylase_N4/N6"/>
</dbReference>
<dbReference type="AlphaFoldDB" id="R9KXK3"/>